<comment type="caution">
    <text evidence="1">The sequence shown here is derived from an EMBL/GenBank/DDBJ whole genome shotgun (WGS) entry which is preliminary data.</text>
</comment>
<keyword evidence="2" id="KW-1185">Reference proteome</keyword>
<proteinExistence type="predicted"/>
<reference evidence="2" key="1">
    <citation type="submission" date="2018-06" db="EMBL/GenBank/DDBJ databases">
        <authorList>
            <person name="Martinez Ocampo F."/>
            <person name="Quiroz Castaneda R.E."/>
            <person name="Rojas Lopez X."/>
        </authorList>
    </citation>
    <scope>NUCLEOTIDE SEQUENCE [LARGE SCALE GENOMIC DNA]</scope>
    <source>
        <strain evidence="2">INIFAP02</strain>
    </source>
</reference>
<accession>A0A328PTJ3</accession>
<feature type="non-terminal residue" evidence="1">
    <location>
        <position position="64"/>
    </location>
</feature>
<evidence type="ECO:0000313" key="1">
    <source>
        <dbReference type="EMBL" id="RAO94791.1"/>
    </source>
</evidence>
<dbReference type="AlphaFoldDB" id="A0A328PTJ3"/>
<organism evidence="1 2">
    <name type="scientific">Mycoplasma wenyonii</name>
    <dbReference type="NCBI Taxonomy" id="65123"/>
    <lineage>
        <taxon>Bacteria</taxon>
        <taxon>Bacillati</taxon>
        <taxon>Mycoplasmatota</taxon>
        <taxon>Mollicutes</taxon>
        <taxon>Mycoplasmataceae</taxon>
        <taxon>Mycoplasma</taxon>
    </lineage>
</organism>
<dbReference type="EMBL" id="QKVO01000022">
    <property type="protein sequence ID" value="RAO94791.1"/>
    <property type="molecule type" value="Genomic_DNA"/>
</dbReference>
<dbReference type="Proteomes" id="UP000249762">
    <property type="component" value="Unassembled WGS sequence"/>
</dbReference>
<evidence type="ECO:0000313" key="2">
    <source>
        <dbReference type="Proteomes" id="UP000249762"/>
    </source>
</evidence>
<name>A0A328PTJ3_9MOLU</name>
<dbReference type="RefSeq" id="WP_146737547.1">
    <property type="nucleotide sequence ID" value="NZ_QKVO01000022.1"/>
</dbReference>
<sequence length="64" mass="6392">MFLVAKLGYSALAVAIIGGGVTAGTKISQQFSSSPSTLTEHGLSTASSGTSTDLIERTVISSST</sequence>
<gene>
    <name evidence="1" type="ORF">DNK47_03175</name>
</gene>
<dbReference type="OrthoDB" id="9980020at2"/>
<protein>
    <submittedName>
        <fullName evidence="1">Uncharacterized protein</fullName>
    </submittedName>
</protein>